<dbReference type="PANTHER" id="PTHR10266:SF3">
    <property type="entry name" value="CYTOCHROME C1, HEME PROTEIN, MITOCHONDRIAL"/>
    <property type="match status" value="1"/>
</dbReference>
<keyword evidence="5 13" id="KW-0349">Heme</keyword>
<dbReference type="InterPro" id="IPR036909">
    <property type="entry name" value="Cyt_c-like_dom_sf"/>
</dbReference>
<comment type="similarity">
    <text evidence="2">Belongs to the cytochrome c family.</text>
</comment>
<dbReference type="GO" id="GO:0046872">
    <property type="term" value="F:metal ion binding"/>
    <property type="evidence" value="ECO:0007669"/>
    <property type="project" value="UniProtKB-KW"/>
</dbReference>
<evidence type="ECO:0000313" key="17">
    <source>
        <dbReference type="EMBL" id="RCL73887.1"/>
    </source>
</evidence>
<keyword evidence="6" id="KW-0679">Respiratory chain</keyword>
<keyword evidence="12 14" id="KW-0472">Membrane</keyword>
<dbReference type="InterPro" id="IPR002326">
    <property type="entry name" value="Cyt_c1"/>
</dbReference>
<evidence type="ECO:0000256" key="5">
    <source>
        <dbReference type="ARBA" id="ARBA00022617"/>
    </source>
</evidence>
<feature type="transmembrane region" description="Helical" evidence="14">
    <location>
        <begin position="255"/>
        <end position="273"/>
    </location>
</feature>
<keyword evidence="11 13" id="KW-0408">Iron</keyword>
<dbReference type="EMBL" id="QOQD01000004">
    <property type="protein sequence ID" value="RCL73887.1"/>
    <property type="molecule type" value="Genomic_DNA"/>
</dbReference>
<evidence type="ECO:0000256" key="12">
    <source>
        <dbReference type="ARBA" id="ARBA00023136"/>
    </source>
</evidence>
<dbReference type="PRINTS" id="PR00603">
    <property type="entry name" value="CYTOCHROMEC1"/>
</dbReference>
<feature type="binding site" description="covalent" evidence="13">
    <location>
        <position position="211"/>
    </location>
    <ligand>
        <name>heme c</name>
        <dbReference type="ChEBI" id="CHEBI:61717"/>
    </ligand>
</feature>
<keyword evidence="8 13" id="KW-0479">Metal-binding</keyword>
<dbReference type="Gene3D" id="1.10.760.10">
    <property type="entry name" value="Cytochrome c-like domain"/>
    <property type="match status" value="1"/>
</dbReference>
<evidence type="ECO:0000256" key="8">
    <source>
        <dbReference type="ARBA" id="ARBA00022723"/>
    </source>
</evidence>
<dbReference type="GO" id="GO:0009055">
    <property type="term" value="F:electron transfer activity"/>
    <property type="evidence" value="ECO:0007669"/>
    <property type="project" value="InterPro"/>
</dbReference>
<gene>
    <name evidence="17" type="ORF">DBW71_02115</name>
</gene>
<comment type="subcellular location">
    <subcellularLocation>
        <location evidence="1">Membrane</location>
    </subcellularLocation>
</comment>
<evidence type="ECO:0000256" key="7">
    <source>
        <dbReference type="ARBA" id="ARBA00022692"/>
    </source>
</evidence>
<evidence type="ECO:0000313" key="18">
    <source>
        <dbReference type="Proteomes" id="UP000253570"/>
    </source>
</evidence>
<keyword evidence="9" id="KW-0249">Electron transport</keyword>
<keyword evidence="7 14" id="KW-0812">Transmembrane</keyword>
<feature type="chain" id="PRO_5016678078" description="Cytochrome c1" evidence="15">
    <location>
        <begin position="30"/>
        <end position="283"/>
    </location>
</feature>
<feature type="signal peptide" evidence="15">
    <location>
        <begin position="1"/>
        <end position="29"/>
    </location>
</feature>
<name>A0A368DPX3_9PROT</name>
<dbReference type="PROSITE" id="PS51007">
    <property type="entry name" value="CYTC"/>
    <property type="match status" value="1"/>
</dbReference>
<evidence type="ECO:0000256" key="4">
    <source>
        <dbReference type="ARBA" id="ARBA00022448"/>
    </source>
</evidence>
<evidence type="ECO:0000256" key="15">
    <source>
        <dbReference type="SAM" id="SignalP"/>
    </source>
</evidence>
<evidence type="ECO:0000256" key="1">
    <source>
        <dbReference type="ARBA" id="ARBA00004370"/>
    </source>
</evidence>
<dbReference type="PANTHER" id="PTHR10266">
    <property type="entry name" value="CYTOCHROME C1"/>
    <property type="match status" value="1"/>
</dbReference>
<feature type="binding site" description="covalent" evidence="13">
    <location>
        <position position="70"/>
    </location>
    <ligand>
        <name>heme c</name>
        <dbReference type="ChEBI" id="CHEBI:61717"/>
    </ligand>
</feature>
<dbReference type="AlphaFoldDB" id="A0A368DPX3"/>
<evidence type="ECO:0000259" key="16">
    <source>
        <dbReference type="PROSITE" id="PS51007"/>
    </source>
</evidence>
<feature type="binding site" description="covalent" evidence="13">
    <location>
        <position position="67"/>
    </location>
    <ligand>
        <name>heme c</name>
        <dbReference type="ChEBI" id="CHEBI:61717"/>
    </ligand>
</feature>
<dbReference type="InterPro" id="IPR021157">
    <property type="entry name" value="Cyt_c1_TM_anchor_C"/>
</dbReference>
<evidence type="ECO:0000256" key="13">
    <source>
        <dbReference type="PIRSR" id="PIRSR602326-1"/>
    </source>
</evidence>
<comment type="caution">
    <text evidence="17">The sequence shown here is derived from an EMBL/GenBank/DDBJ whole genome shotgun (WGS) entry which is preliminary data.</text>
</comment>
<evidence type="ECO:0000256" key="3">
    <source>
        <dbReference type="ARBA" id="ARBA00016165"/>
    </source>
</evidence>
<evidence type="ECO:0000256" key="6">
    <source>
        <dbReference type="ARBA" id="ARBA00022660"/>
    </source>
</evidence>
<evidence type="ECO:0000256" key="2">
    <source>
        <dbReference type="ARBA" id="ARBA00006488"/>
    </source>
</evidence>
<keyword evidence="4" id="KW-0813">Transport</keyword>
<protein>
    <recommendedName>
        <fullName evidence="3">Cytochrome c1</fullName>
    </recommendedName>
</protein>
<dbReference type="GO" id="GO:0016020">
    <property type="term" value="C:membrane"/>
    <property type="evidence" value="ECO:0007669"/>
    <property type="project" value="UniProtKB-SubCell"/>
</dbReference>
<accession>A0A368DPX3</accession>
<comment type="cofactor">
    <cofactor evidence="13">
        <name>heme c</name>
        <dbReference type="ChEBI" id="CHEBI:61717"/>
    </cofactor>
    <text evidence="13">Binds 1 heme c group covalently per subunit.</text>
</comment>
<keyword evidence="10 14" id="KW-1133">Transmembrane helix</keyword>
<feature type="binding site" description="covalent" evidence="13">
    <location>
        <position position="71"/>
    </location>
    <ligand>
        <name>heme c</name>
        <dbReference type="ChEBI" id="CHEBI:61717"/>
    </ligand>
</feature>
<dbReference type="SUPFAM" id="SSF46626">
    <property type="entry name" value="Cytochrome c"/>
    <property type="match status" value="1"/>
</dbReference>
<sequence length="283" mass="32279">MRKFSYNTLLIIPLLALIFLYYSSSYSNAASGEQKRVEKHEWTFAGIFGNYDNAQLQRGFQVYKEVCSSCHSMNYLYYRNLAEEGGPGFSVAEAKVIASEYMVLDGPDGYGEMFEREGKPSDKFVSPYANDNEARASNGGALPPDFSVLAKARSAHRGFPWWFIDLFTGYQEQGADYIYSLLNGYVEAPDDFDLQSGMYYNQYYPGNQIAMSQPLYEDLVEYADGTEATVEQLAEDISSFMMWAAEPKLEQRKKMGFKVTVFLLVLLGLLYYSKKKIWARIDH</sequence>
<evidence type="ECO:0000256" key="10">
    <source>
        <dbReference type="ARBA" id="ARBA00022989"/>
    </source>
</evidence>
<dbReference type="Pfam" id="PF02167">
    <property type="entry name" value="Cytochrom_C1"/>
    <property type="match status" value="1"/>
</dbReference>
<organism evidence="17 18">
    <name type="scientific">PS1 clade bacterium</name>
    <dbReference type="NCBI Taxonomy" id="2175152"/>
    <lineage>
        <taxon>Bacteria</taxon>
        <taxon>Pseudomonadati</taxon>
        <taxon>Pseudomonadota</taxon>
        <taxon>Alphaproteobacteria</taxon>
        <taxon>PS1 clade</taxon>
    </lineage>
</organism>
<feature type="domain" description="Cytochrome c" evidence="16">
    <location>
        <begin position="54"/>
        <end position="227"/>
    </location>
</feature>
<evidence type="ECO:0000256" key="14">
    <source>
        <dbReference type="SAM" id="Phobius"/>
    </source>
</evidence>
<keyword evidence="15" id="KW-0732">Signal</keyword>
<dbReference type="GO" id="GO:0020037">
    <property type="term" value="F:heme binding"/>
    <property type="evidence" value="ECO:0007669"/>
    <property type="project" value="InterPro"/>
</dbReference>
<dbReference type="Gene3D" id="1.20.5.100">
    <property type="entry name" value="Cytochrome c1, transmembrane anchor, C-terminal"/>
    <property type="match status" value="1"/>
</dbReference>
<evidence type="ECO:0000256" key="11">
    <source>
        <dbReference type="ARBA" id="ARBA00023004"/>
    </source>
</evidence>
<dbReference type="InterPro" id="IPR009056">
    <property type="entry name" value="Cyt_c-like_dom"/>
</dbReference>
<dbReference type="Proteomes" id="UP000253570">
    <property type="component" value="Unassembled WGS sequence"/>
</dbReference>
<dbReference type="SUPFAM" id="SSF81496">
    <property type="entry name" value="Cytochrome c1 subunit of cytochrome bc1 complex (Ubiquinol-cytochrome c reductase), transmembrane anchor"/>
    <property type="match status" value="1"/>
</dbReference>
<reference evidence="17 18" key="1">
    <citation type="journal article" date="2018" name="Microbiome">
        <title>Fine metagenomic profile of the Mediterranean stratified and mixed water columns revealed by assembly and recruitment.</title>
        <authorList>
            <person name="Haro-Moreno J.M."/>
            <person name="Lopez-Perez M."/>
            <person name="De La Torre J.R."/>
            <person name="Picazo A."/>
            <person name="Camacho A."/>
            <person name="Rodriguez-Valera F."/>
        </authorList>
    </citation>
    <scope>NUCLEOTIDE SEQUENCE [LARGE SCALE GENOMIC DNA]</scope>
    <source>
        <strain evidence="17">MED-G57</strain>
    </source>
</reference>
<evidence type="ECO:0000256" key="9">
    <source>
        <dbReference type="ARBA" id="ARBA00022982"/>
    </source>
</evidence>
<proteinExistence type="inferred from homology"/>